<feature type="region of interest" description="Disordered" evidence="1">
    <location>
        <begin position="74"/>
        <end position="99"/>
    </location>
</feature>
<gene>
    <name evidence="2" type="ORF">BJX63DRAFT_429864</name>
</gene>
<dbReference type="Proteomes" id="UP001610334">
    <property type="component" value="Unassembled WGS sequence"/>
</dbReference>
<evidence type="ECO:0000256" key="1">
    <source>
        <dbReference type="SAM" id="MobiDB-lite"/>
    </source>
</evidence>
<organism evidence="2 3">
    <name type="scientific">Aspergillus granulosus</name>
    <dbReference type="NCBI Taxonomy" id="176169"/>
    <lineage>
        <taxon>Eukaryota</taxon>
        <taxon>Fungi</taxon>
        <taxon>Dikarya</taxon>
        <taxon>Ascomycota</taxon>
        <taxon>Pezizomycotina</taxon>
        <taxon>Eurotiomycetes</taxon>
        <taxon>Eurotiomycetidae</taxon>
        <taxon>Eurotiales</taxon>
        <taxon>Aspergillaceae</taxon>
        <taxon>Aspergillus</taxon>
        <taxon>Aspergillus subgen. Nidulantes</taxon>
    </lineage>
</organism>
<evidence type="ECO:0000313" key="2">
    <source>
        <dbReference type="EMBL" id="KAL2817145.1"/>
    </source>
</evidence>
<sequence length="310" mass="34031">MTPSTTPIDPTRTATCPKCKRSFPIAHFMSIKGKKVLKMCLRCRVSSRQSHKKRRSREAAKKVKGLAKQCCINKVDGNDEDEEDEDKDEDGVDIDANSDTDETLAASTLLEPPTTSLSPFFKSALSSPPISSREDLFGPVYPIEPMVLSESDSWVTGPGTQLQSMLSSSAAESTMDSNGLPRVSGYTAAGLGHLGLDGSPMARVLILFPKRARLDIEVPTADPFCAVTAYQGANFDVTHAELLSKFTKTLDSHDDPPQVETPSYPPISDGYDTFLVNILTEKSIKKVCIINNFQPFMDQYPEPDFSELWL</sequence>
<keyword evidence="3" id="KW-1185">Reference proteome</keyword>
<accession>A0ABR4HNT9</accession>
<protein>
    <submittedName>
        <fullName evidence="2">Uncharacterized protein</fullName>
    </submittedName>
</protein>
<proteinExistence type="predicted"/>
<comment type="caution">
    <text evidence="2">The sequence shown here is derived from an EMBL/GenBank/DDBJ whole genome shotgun (WGS) entry which is preliminary data.</text>
</comment>
<reference evidence="2 3" key="1">
    <citation type="submission" date="2024-07" db="EMBL/GenBank/DDBJ databases">
        <title>Section-level genome sequencing and comparative genomics of Aspergillus sections Usti and Cavernicolus.</title>
        <authorList>
            <consortium name="Lawrence Berkeley National Laboratory"/>
            <person name="Nybo J.L."/>
            <person name="Vesth T.C."/>
            <person name="Theobald S."/>
            <person name="Frisvad J.C."/>
            <person name="Larsen T.O."/>
            <person name="Kjaerboelling I."/>
            <person name="Rothschild-Mancinelli K."/>
            <person name="Lyhne E.K."/>
            <person name="Kogle M.E."/>
            <person name="Barry K."/>
            <person name="Clum A."/>
            <person name="Na H."/>
            <person name="Ledsgaard L."/>
            <person name="Lin J."/>
            <person name="Lipzen A."/>
            <person name="Kuo A."/>
            <person name="Riley R."/>
            <person name="Mondo S."/>
            <person name="Labutti K."/>
            <person name="Haridas S."/>
            <person name="Pangalinan J."/>
            <person name="Salamov A.A."/>
            <person name="Simmons B.A."/>
            <person name="Magnuson J.K."/>
            <person name="Chen J."/>
            <person name="Drula E."/>
            <person name="Henrissat B."/>
            <person name="Wiebenga A."/>
            <person name="Lubbers R.J."/>
            <person name="Gomes A.C."/>
            <person name="Makela M.R."/>
            <person name="Stajich J."/>
            <person name="Grigoriev I.V."/>
            <person name="Mortensen U.H."/>
            <person name="De Vries R.P."/>
            <person name="Baker S.E."/>
            <person name="Andersen M.R."/>
        </authorList>
    </citation>
    <scope>NUCLEOTIDE SEQUENCE [LARGE SCALE GENOMIC DNA]</scope>
    <source>
        <strain evidence="2 3">CBS 588.65</strain>
    </source>
</reference>
<dbReference type="EMBL" id="JBFXLT010000019">
    <property type="protein sequence ID" value="KAL2817145.1"/>
    <property type="molecule type" value="Genomic_DNA"/>
</dbReference>
<name>A0ABR4HNT9_9EURO</name>
<feature type="compositionally biased region" description="Acidic residues" evidence="1">
    <location>
        <begin position="78"/>
        <end position="99"/>
    </location>
</feature>
<evidence type="ECO:0000313" key="3">
    <source>
        <dbReference type="Proteomes" id="UP001610334"/>
    </source>
</evidence>